<dbReference type="Pfam" id="PF03466">
    <property type="entry name" value="LysR_substrate"/>
    <property type="match status" value="1"/>
</dbReference>
<organism evidence="6 7">
    <name type="scientific">Bordetella genomosp. 5</name>
    <dbReference type="NCBI Taxonomy" id="1395608"/>
    <lineage>
        <taxon>Bacteria</taxon>
        <taxon>Pseudomonadati</taxon>
        <taxon>Pseudomonadota</taxon>
        <taxon>Betaproteobacteria</taxon>
        <taxon>Burkholderiales</taxon>
        <taxon>Alcaligenaceae</taxon>
        <taxon>Bordetella</taxon>
    </lineage>
</organism>
<dbReference type="OrthoDB" id="9789529at2"/>
<evidence type="ECO:0000256" key="3">
    <source>
        <dbReference type="ARBA" id="ARBA00023125"/>
    </source>
</evidence>
<evidence type="ECO:0000256" key="2">
    <source>
        <dbReference type="ARBA" id="ARBA00023015"/>
    </source>
</evidence>
<dbReference type="PANTHER" id="PTHR30537">
    <property type="entry name" value="HTH-TYPE TRANSCRIPTIONAL REGULATOR"/>
    <property type="match status" value="1"/>
</dbReference>
<sequence length="339" mass="37271">MRRLLPPLLALRAFEAAGRSMSFSKAAEELCVSTGAVSRHISALEDFLGQKLFERLTRKVEFTPFGATYFAAAKSSFELMETATRQALQGHDRLTVDAMPTTANLCLLPWMLSFTEESQIDVHVLSSMAPVDFSSSSADLAIRVGELPGEDEARALGRIPHSMVTSWTAVRAEHLWDEILVPVCSKQYLKGHPAARDPAKWTGEDLIRTVSRAGLWDEWFQEQGLDRAPNGSGSQVAHFYVALQMARKHRGIALVPTVHLNALEWRGELVCPCSGALKSVGGFYVLYRESDRNAERIRAFLAWIRNQGDCSIPHVVGGRTGRGAKAGAAPRRGANARRG</sequence>
<keyword evidence="3" id="KW-0238">DNA-binding</keyword>
<accession>A0A261TW55</accession>
<dbReference type="EMBL" id="NEVP01000004">
    <property type="protein sequence ID" value="OZI53635.1"/>
    <property type="molecule type" value="Genomic_DNA"/>
</dbReference>
<gene>
    <name evidence="6" type="ORF">CAL25_06585</name>
</gene>
<protein>
    <recommendedName>
        <fullName evidence="5">HTH lysR-type domain-containing protein</fullName>
    </recommendedName>
</protein>
<dbReference type="Pfam" id="PF00126">
    <property type="entry name" value="HTH_1"/>
    <property type="match status" value="1"/>
</dbReference>
<dbReference type="GO" id="GO:0003700">
    <property type="term" value="F:DNA-binding transcription factor activity"/>
    <property type="evidence" value="ECO:0007669"/>
    <property type="project" value="InterPro"/>
</dbReference>
<dbReference type="InterPro" id="IPR058163">
    <property type="entry name" value="LysR-type_TF_proteobact-type"/>
</dbReference>
<dbReference type="PANTHER" id="PTHR30537:SF26">
    <property type="entry name" value="GLYCINE CLEAVAGE SYSTEM TRANSCRIPTIONAL ACTIVATOR"/>
    <property type="match status" value="1"/>
</dbReference>
<dbReference type="InterPro" id="IPR036390">
    <property type="entry name" value="WH_DNA-bd_sf"/>
</dbReference>
<keyword evidence="7" id="KW-1185">Reference proteome</keyword>
<keyword evidence="2" id="KW-0805">Transcription regulation</keyword>
<evidence type="ECO:0000313" key="7">
    <source>
        <dbReference type="Proteomes" id="UP000216913"/>
    </source>
</evidence>
<comment type="caution">
    <text evidence="6">The sequence shown here is derived from an EMBL/GenBank/DDBJ whole genome shotgun (WGS) entry which is preliminary data.</text>
</comment>
<dbReference type="Gene3D" id="1.10.10.10">
    <property type="entry name" value="Winged helix-like DNA-binding domain superfamily/Winged helix DNA-binding domain"/>
    <property type="match status" value="1"/>
</dbReference>
<evidence type="ECO:0000256" key="1">
    <source>
        <dbReference type="ARBA" id="ARBA00009437"/>
    </source>
</evidence>
<dbReference type="GO" id="GO:0006351">
    <property type="term" value="P:DNA-templated transcription"/>
    <property type="evidence" value="ECO:0007669"/>
    <property type="project" value="TreeGrafter"/>
</dbReference>
<dbReference type="AlphaFoldDB" id="A0A261TW55"/>
<keyword evidence="4" id="KW-0804">Transcription</keyword>
<dbReference type="RefSeq" id="WP_094799140.1">
    <property type="nucleotide sequence ID" value="NZ_NEVP01000004.1"/>
</dbReference>
<proteinExistence type="inferred from homology"/>
<dbReference type="InterPro" id="IPR036388">
    <property type="entry name" value="WH-like_DNA-bd_sf"/>
</dbReference>
<dbReference type="PRINTS" id="PR00039">
    <property type="entry name" value="HTHLYSR"/>
</dbReference>
<dbReference type="InterPro" id="IPR005119">
    <property type="entry name" value="LysR_subst-bd"/>
</dbReference>
<dbReference type="SUPFAM" id="SSF46785">
    <property type="entry name" value="Winged helix' DNA-binding domain"/>
    <property type="match status" value="1"/>
</dbReference>
<evidence type="ECO:0000256" key="4">
    <source>
        <dbReference type="ARBA" id="ARBA00023163"/>
    </source>
</evidence>
<evidence type="ECO:0000313" key="6">
    <source>
        <dbReference type="EMBL" id="OZI53635.1"/>
    </source>
</evidence>
<dbReference type="GO" id="GO:0043565">
    <property type="term" value="F:sequence-specific DNA binding"/>
    <property type="evidence" value="ECO:0007669"/>
    <property type="project" value="TreeGrafter"/>
</dbReference>
<comment type="similarity">
    <text evidence="1">Belongs to the LysR transcriptional regulatory family.</text>
</comment>
<evidence type="ECO:0000259" key="5">
    <source>
        <dbReference type="PROSITE" id="PS50931"/>
    </source>
</evidence>
<dbReference type="SUPFAM" id="SSF53850">
    <property type="entry name" value="Periplasmic binding protein-like II"/>
    <property type="match status" value="1"/>
</dbReference>
<dbReference type="Gene3D" id="3.40.190.10">
    <property type="entry name" value="Periplasmic binding protein-like II"/>
    <property type="match status" value="2"/>
</dbReference>
<feature type="domain" description="HTH lysR-type" evidence="5">
    <location>
        <begin position="6"/>
        <end position="63"/>
    </location>
</feature>
<dbReference type="Proteomes" id="UP000216913">
    <property type="component" value="Unassembled WGS sequence"/>
</dbReference>
<dbReference type="InterPro" id="IPR000847">
    <property type="entry name" value="LysR_HTH_N"/>
</dbReference>
<dbReference type="PROSITE" id="PS50931">
    <property type="entry name" value="HTH_LYSR"/>
    <property type="match status" value="1"/>
</dbReference>
<reference evidence="6 7" key="1">
    <citation type="submission" date="2017-05" db="EMBL/GenBank/DDBJ databases">
        <title>Complete and WGS of Bordetella genogroups.</title>
        <authorList>
            <person name="Spilker T."/>
            <person name="LiPuma J."/>
        </authorList>
    </citation>
    <scope>NUCLEOTIDE SEQUENCE [LARGE SCALE GENOMIC DNA]</scope>
    <source>
        <strain evidence="6 7">AU10456</strain>
    </source>
</reference>
<name>A0A261TW55_9BORD</name>